<dbReference type="Pfam" id="PF00916">
    <property type="entry name" value="Sulfate_transp"/>
    <property type="match status" value="1"/>
</dbReference>
<keyword evidence="8" id="KW-1185">Reference proteome</keyword>
<evidence type="ECO:0000313" key="7">
    <source>
        <dbReference type="EMBL" id="MFC4769459.1"/>
    </source>
</evidence>
<comment type="caution">
    <text evidence="7">The sequence shown here is derived from an EMBL/GenBank/DDBJ whole genome shotgun (WGS) entry which is preliminary data.</text>
</comment>
<dbReference type="InterPro" id="IPR002645">
    <property type="entry name" value="STAS_dom"/>
</dbReference>
<dbReference type="RefSeq" id="WP_380027997.1">
    <property type="nucleotide sequence ID" value="NZ_JBHSHC010000132.1"/>
</dbReference>
<dbReference type="Gene3D" id="3.30.750.24">
    <property type="entry name" value="STAS domain"/>
    <property type="match status" value="1"/>
</dbReference>
<feature type="transmembrane region" description="Helical" evidence="5">
    <location>
        <begin position="165"/>
        <end position="186"/>
    </location>
</feature>
<accession>A0ABV9Q5H2</accession>
<dbReference type="SUPFAM" id="SSF52091">
    <property type="entry name" value="SpoIIaa-like"/>
    <property type="match status" value="1"/>
</dbReference>
<feature type="transmembrane region" description="Helical" evidence="5">
    <location>
        <begin position="91"/>
        <end position="117"/>
    </location>
</feature>
<keyword evidence="3 5" id="KW-1133">Transmembrane helix</keyword>
<dbReference type="EMBL" id="JBHSHC010000132">
    <property type="protein sequence ID" value="MFC4769459.1"/>
    <property type="molecule type" value="Genomic_DNA"/>
</dbReference>
<dbReference type="Proteomes" id="UP001596002">
    <property type="component" value="Unassembled WGS sequence"/>
</dbReference>
<feature type="transmembrane region" description="Helical" evidence="5">
    <location>
        <begin position="68"/>
        <end position="84"/>
    </location>
</feature>
<keyword evidence="2 5" id="KW-0812">Transmembrane</keyword>
<comment type="subcellular location">
    <subcellularLocation>
        <location evidence="1">Membrane</location>
        <topology evidence="1">Multi-pass membrane protein</topology>
    </subcellularLocation>
</comment>
<evidence type="ECO:0000256" key="1">
    <source>
        <dbReference type="ARBA" id="ARBA00004141"/>
    </source>
</evidence>
<feature type="domain" description="STAS" evidence="6">
    <location>
        <begin position="439"/>
        <end position="543"/>
    </location>
</feature>
<proteinExistence type="predicted"/>
<protein>
    <submittedName>
        <fullName evidence="7">SulP family inorganic anion transporter</fullName>
    </submittedName>
</protein>
<organism evidence="7 8">
    <name type="scientific">Effusibacillus consociatus</name>
    <dbReference type="NCBI Taxonomy" id="1117041"/>
    <lineage>
        <taxon>Bacteria</taxon>
        <taxon>Bacillati</taxon>
        <taxon>Bacillota</taxon>
        <taxon>Bacilli</taxon>
        <taxon>Bacillales</taxon>
        <taxon>Alicyclobacillaceae</taxon>
        <taxon>Effusibacillus</taxon>
    </lineage>
</organism>
<keyword evidence="4 5" id="KW-0472">Membrane</keyword>
<evidence type="ECO:0000256" key="4">
    <source>
        <dbReference type="ARBA" id="ARBA00023136"/>
    </source>
</evidence>
<feature type="transmembrane region" description="Helical" evidence="5">
    <location>
        <begin position="20"/>
        <end position="39"/>
    </location>
</feature>
<name>A0ABV9Q5H2_9BACL</name>
<sequence>MKWTGRFEGYNLGSFRKDCISGLIVGIIAIPLGMAFAIASGVKPEYGIYTTIIAGILISMFGGSRFQIGGPTGAFIPILFGIVMQFGYENLLIAGFLAGIMLVLMGIFKLGTLIKFIPRPVTIGFTAGIAVIIFSGQIANFLGLSEIQKHEDFLSNMKEIGMHISTINLYSVITACICLVIISVIPRLFPKVPGSLVGLVISSIVATLLFEGKVATIGSTFGPIPSTLPSFHFPEITPERIKQLLAPAFIIAMLGGIESLLSAVVADGMTGNRHHSNRELIGQGIANLVTPLFGGIPATGAIARTATNIKNGAVSPMSGIIHGLVVLLVLMLLAPYASHIPLASMAPILMVVAWNMSERKEFAHVIKTKTSDSVVLLITFLLTVFTDLTTAVQVGLILAVILFVKRMSEILTVAKVLPDPSAKHEKVKPHMVTEGHDCPQLSIFTVEGALFFGAATLFEQSIMSTIHYRPKILLLRMGKVPFMDTTGESNLASVVKDFKNHGGMVIISGIQPQPKEVLQRTGLYGYIGQRHFFEHTGEAIDFALTQLEHNKCLGCQNFAFRECAYLSSNVTSEKWDVCHNTKNGGLSVES</sequence>
<evidence type="ECO:0000313" key="8">
    <source>
        <dbReference type="Proteomes" id="UP001596002"/>
    </source>
</evidence>
<dbReference type="CDD" id="cd07042">
    <property type="entry name" value="STAS_SulP_like_sulfate_transporter"/>
    <property type="match status" value="1"/>
</dbReference>
<feature type="transmembrane region" description="Helical" evidence="5">
    <location>
        <begin position="123"/>
        <end position="144"/>
    </location>
</feature>
<dbReference type="Pfam" id="PF01740">
    <property type="entry name" value="STAS"/>
    <property type="match status" value="1"/>
</dbReference>
<dbReference type="InterPro" id="IPR036513">
    <property type="entry name" value="STAS_dom_sf"/>
</dbReference>
<dbReference type="InterPro" id="IPR001902">
    <property type="entry name" value="SLC26A/SulP_fam"/>
</dbReference>
<evidence type="ECO:0000256" key="2">
    <source>
        <dbReference type="ARBA" id="ARBA00022692"/>
    </source>
</evidence>
<feature type="transmembrane region" description="Helical" evidence="5">
    <location>
        <begin position="374"/>
        <end position="404"/>
    </location>
</feature>
<feature type="transmembrane region" description="Helical" evidence="5">
    <location>
        <begin position="324"/>
        <end position="354"/>
    </location>
</feature>
<evidence type="ECO:0000259" key="6">
    <source>
        <dbReference type="PROSITE" id="PS50801"/>
    </source>
</evidence>
<reference evidence="8" key="1">
    <citation type="journal article" date="2019" name="Int. J. Syst. Evol. Microbiol.">
        <title>The Global Catalogue of Microorganisms (GCM) 10K type strain sequencing project: providing services to taxonomists for standard genome sequencing and annotation.</title>
        <authorList>
            <consortium name="The Broad Institute Genomics Platform"/>
            <consortium name="The Broad Institute Genome Sequencing Center for Infectious Disease"/>
            <person name="Wu L."/>
            <person name="Ma J."/>
        </authorList>
    </citation>
    <scope>NUCLEOTIDE SEQUENCE [LARGE SCALE GENOMIC DNA]</scope>
    <source>
        <strain evidence="8">WYCCWR 12678</strain>
    </source>
</reference>
<feature type="transmembrane region" description="Helical" evidence="5">
    <location>
        <begin position="46"/>
        <end position="62"/>
    </location>
</feature>
<evidence type="ECO:0000256" key="3">
    <source>
        <dbReference type="ARBA" id="ARBA00022989"/>
    </source>
</evidence>
<dbReference type="InterPro" id="IPR011547">
    <property type="entry name" value="SLC26A/SulP_dom"/>
</dbReference>
<evidence type="ECO:0000256" key="5">
    <source>
        <dbReference type="SAM" id="Phobius"/>
    </source>
</evidence>
<gene>
    <name evidence="7" type="ORF">ACFO8Q_19190</name>
</gene>
<feature type="transmembrane region" description="Helical" evidence="5">
    <location>
        <begin position="244"/>
        <end position="265"/>
    </location>
</feature>
<dbReference type="NCBIfam" id="TIGR00815">
    <property type="entry name" value="sulP"/>
    <property type="match status" value="1"/>
</dbReference>
<dbReference type="PANTHER" id="PTHR11814">
    <property type="entry name" value="SULFATE TRANSPORTER"/>
    <property type="match status" value="1"/>
</dbReference>
<dbReference type="PROSITE" id="PS50801">
    <property type="entry name" value="STAS"/>
    <property type="match status" value="1"/>
</dbReference>
<feature type="transmembrane region" description="Helical" evidence="5">
    <location>
        <begin position="192"/>
        <end position="210"/>
    </location>
</feature>